<dbReference type="VEuPathDB" id="MicrosporidiaDB:A0H76_2282"/>
<dbReference type="EMBL" id="LVKB01000576">
    <property type="protein sequence ID" value="ORD95219.1"/>
    <property type="molecule type" value="Genomic_DNA"/>
</dbReference>
<protein>
    <submittedName>
        <fullName evidence="1">Uncharacterized protein</fullName>
    </submittedName>
</protein>
<organism evidence="1 2">
    <name type="scientific">Hepatospora eriocheir</name>
    <dbReference type="NCBI Taxonomy" id="1081669"/>
    <lineage>
        <taxon>Eukaryota</taxon>
        <taxon>Fungi</taxon>
        <taxon>Fungi incertae sedis</taxon>
        <taxon>Microsporidia</taxon>
        <taxon>Hepatosporidae</taxon>
        <taxon>Hepatospora</taxon>
    </lineage>
</organism>
<proteinExistence type="predicted"/>
<dbReference type="VEuPathDB" id="MicrosporidiaDB:HERIO_2625"/>
<sequence length="129" mass="14844">MQSIIAGIKFSSDKSILIDKIKEQTKGDKIILDKVDYKIDELKLKGNKEKKELVLRGQRELGKLGCIKSYEFKIINVYEDNNKVDFKKQNRGNEYTKVNIKNIKPIEKGKMLQSETNDVIVSENPIKGK</sequence>
<comment type="caution">
    <text evidence="1">The sequence shown here is derived from an EMBL/GenBank/DDBJ whole genome shotgun (WGS) entry which is preliminary data.</text>
</comment>
<dbReference type="Proteomes" id="UP000192356">
    <property type="component" value="Unassembled WGS sequence"/>
</dbReference>
<evidence type="ECO:0000313" key="1">
    <source>
        <dbReference type="EMBL" id="ORD95219.1"/>
    </source>
</evidence>
<reference evidence="1 2" key="1">
    <citation type="journal article" date="2017" name="Environ. Microbiol.">
        <title>Decay of the glycolytic pathway and adaptation to intranuclear parasitism within Enterocytozoonidae microsporidia.</title>
        <authorList>
            <person name="Wiredu Boakye D."/>
            <person name="Jaroenlak P."/>
            <person name="Prachumwat A."/>
            <person name="Williams T.A."/>
            <person name="Bateman K.S."/>
            <person name="Itsathitphaisarn O."/>
            <person name="Sritunyalucksana K."/>
            <person name="Paszkiewicz K.H."/>
            <person name="Moore K.A."/>
            <person name="Stentiford G.D."/>
            <person name="Williams B.A."/>
        </authorList>
    </citation>
    <scope>NUCLEOTIDE SEQUENCE [LARGE SCALE GENOMIC DNA]</scope>
    <source>
        <strain evidence="1 2">GB1</strain>
    </source>
</reference>
<evidence type="ECO:0000313" key="2">
    <source>
        <dbReference type="Proteomes" id="UP000192356"/>
    </source>
</evidence>
<gene>
    <name evidence="1" type="ORF">HERIO_2625</name>
</gene>
<dbReference type="AlphaFoldDB" id="A0A1X0Q649"/>
<accession>A0A1X0Q649</accession>
<name>A0A1X0Q649_9MICR</name>
<keyword evidence="2" id="KW-1185">Reference proteome</keyword>